<dbReference type="Proteomes" id="UP001208567">
    <property type="component" value="Unassembled WGS sequence"/>
</dbReference>
<feature type="transmembrane region" description="Helical" evidence="1">
    <location>
        <begin position="59"/>
        <end position="84"/>
    </location>
</feature>
<evidence type="ECO:0000256" key="1">
    <source>
        <dbReference type="SAM" id="Phobius"/>
    </source>
</evidence>
<evidence type="ECO:0000313" key="2">
    <source>
        <dbReference type="EMBL" id="GLC32078.1"/>
    </source>
</evidence>
<evidence type="ECO:0008006" key="4">
    <source>
        <dbReference type="Google" id="ProtNLM"/>
    </source>
</evidence>
<name>A0ABQ5NA32_9CLOT</name>
<sequence>MNSEKITLKCTLTGILGELIKKIVAFILIIVGCIITNGIRSSLLKKHGSTLFSLDASKFGALIVTILVHILLIAFIIAAIIIFLKIIGLLYELNTVTIIDFAREKIIVEKTLFPFSKEVDENKFNEIIEVGICQKGIDRLVNSGALYVEYLAYNRIDSKMRSIYIPYIENPYEKKQILF</sequence>
<comment type="caution">
    <text evidence="2">The sequence shown here is derived from an EMBL/GenBank/DDBJ whole genome shotgun (WGS) entry which is preliminary data.</text>
</comment>
<reference evidence="2 3" key="1">
    <citation type="journal article" date="2024" name="Int. J. Syst. Evol. Microbiol.">
        <title>Clostridium omnivorum sp. nov., isolated from anoxic soil under the treatment of reductive soil disinfestation.</title>
        <authorList>
            <person name="Ueki A."/>
            <person name="Tonouchi A."/>
            <person name="Kaku N."/>
            <person name="Honma S."/>
            <person name="Ueki K."/>
        </authorList>
    </citation>
    <scope>NUCLEOTIDE SEQUENCE [LARGE SCALE GENOMIC DNA]</scope>
    <source>
        <strain evidence="2 3">E14</strain>
    </source>
</reference>
<keyword evidence="1" id="KW-1133">Transmembrane helix</keyword>
<protein>
    <recommendedName>
        <fullName evidence="4">DUF304 domain-containing protein</fullName>
    </recommendedName>
</protein>
<gene>
    <name evidence="2" type="ORF">bsdE14_34880</name>
</gene>
<proteinExistence type="predicted"/>
<dbReference type="RefSeq" id="WP_264851388.1">
    <property type="nucleotide sequence ID" value="NZ_BRXR01000001.1"/>
</dbReference>
<accession>A0ABQ5NA32</accession>
<keyword evidence="3" id="KW-1185">Reference proteome</keyword>
<dbReference type="PROSITE" id="PS51257">
    <property type="entry name" value="PROKAR_LIPOPROTEIN"/>
    <property type="match status" value="1"/>
</dbReference>
<keyword evidence="1" id="KW-0812">Transmembrane</keyword>
<feature type="transmembrane region" description="Helical" evidence="1">
    <location>
        <begin position="20"/>
        <end position="39"/>
    </location>
</feature>
<organism evidence="2 3">
    <name type="scientific">Clostridium omnivorum</name>
    <dbReference type="NCBI Taxonomy" id="1604902"/>
    <lineage>
        <taxon>Bacteria</taxon>
        <taxon>Bacillati</taxon>
        <taxon>Bacillota</taxon>
        <taxon>Clostridia</taxon>
        <taxon>Eubacteriales</taxon>
        <taxon>Clostridiaceae</taxon>
        <taxon>Clostridium</taxon>
    </lineage>
</organism>
<dbReference type="EMBL" id="BRXR01000001">
    <property type="protein sequence ID" value="GLC32078.1"/>
    <property type="molecule type" value="Genomic_DNA"/>
</dbReference>
<evidence type="ECO:0000313" key="3">
    <source>
        <dbReference type="Proteomes" id="UP001208567"/>
    </source>
</evidence>
<keyword evidence="1" id="KW-0472">Membrane</keyword>